<dbReference type="CDD" id="cd06582">
    <property type="entry name" value="TM_PBP1_LivH_like"/>
    <property type="match status" value="1"/>
</dbReference>
<keyword evidence="2" id="KW-0813">Transport</keyword>
<dbReference type="GO" id="GO:0006865">
    <property type="term" value="P:amino acid transport"/>
    <property type="evidence" value="ECO:0007669"/>
    <property type="project" value="UniProtKB-KW"/>
</dbReference>
<feature type="transmembrane region" description="Helical" evidence="9">
    <location>
        <begin position="141"/>
        <end position="158"/>
    </location>
</feature>
<proteinExistence type="inferred from homology"/>
<gene>
    <name evidence="10" type="ORF">VN24_13595</name>
</gene>
<comment type="subcellular location">
    <subcellularLocation>
        <location evidence="1">Cell membrane</location>
        <topology evidence="1">Multi-pass membrane protein</topology>
    </subcellularLocation>
</comment>
<dbReference type="PATRIC" id="fig|1126833.4.peg.2963"/>
<dbReference type="InterPro" id="IPR001851">
    <property type="entry name" value="ABC_transp_permease"/>
</dbReference>
<protein>
    <recommendedName>
        <fullName evidence="12">ABC transporter permease</fullName>
    </recommendedName>
</protein>
<feature type="transmembrane region" description="Helical" evidence="9">
    <location>
        <begin position="225"/>
        <end position="249"/>
    </location>
</feature>
<dbReference type="GO" id="GO:0005886">
    <property type="term" value="C:plasma membrane"/>
    <property type="evidence" value="ECO:0007669"/>
    <property type="project" value="UniProtKB-SubCell"/>
</dbReference>
<keyword evidence="4 9" id="KW-0812">Transmembrane</keyword>
<dbReference type="STRING" id="1126833.VN24_13595"/>
<evidence type="ECO:0000256" key="7">
    <source>
        <dbReference type="ARBA" id="ARBA00023136"/>
    </source>
</evidence>
<evidence type="ECO:0000256" key="3">
    <source>
        <dbReference type="ARBA" id="ARBA00022475"/>
    </source>
</evidence>
<keyword evidence="6 9" id="KW-1133">Transmembrane helix</keyword>
<sequence>MLEFSQTLVNGLVTGALYSLVAIGLTLIYGVLHLSNFAQGEFAMIGGVAAYLLVREGLPYPVAVIFAFFAAGLIGLVVHFLAFHPLRKGEHINMMLSSLGVSLFLVNLAQYFFSPTPQVVESALSGRTMQLAGIYVSQQRLLIVGVSIVLCLLVYFLLEYTRFGRAVRAASLDPETATLYGIPIYKISFLTFILGVALTGVAGALIGPLYYVYPTMGISLTLKAFVVVVLGGMGNVPGAIVGGLIVGVIESFAGGYISSGFQDAIVFGVLFLVLVFRPQGILTKVQGEKV</sequence>
<keyword evidence="3" id="KW-1003">Cell membrane</keyword>
<evidence type="ECO:0000313" key="11">
    <source>
        <dbReference type="Proteomes" id="UP000032633"/>
    </source>
</evidence>
<dbReference type="Gene3D" id="1.10.3470.10">
    <property type="entry name" value="ABC transporter involved in vitamin B12 uptake, BtuC"/>
    <property type="match status" value="1"/>
</dbReference>
<evidence type="ECO:0000256" key="9">
    <source>
        <dbReference type="SAM" id="Phobius"/>
    </source>
</evidence>
<dbReference type="InterPro" id="IPR052157">
    <property type="entry name" value="BCAA_transport_permease"/>
</dbReference>
<feature type="transmembrane region" description="Helical" evidence="9">
    <location>
        <begin position="189"/>
        <end position="213"/>
    </location>
</feature>
<accession>A0A0D5NJW0</accession>
<feature type="transmembrane region" description="Helical" evidence="9">
    <location>
        <begin position="256"/>
        <end position="276"/>
    </location>
</feature>
<dbReference type="GO" id="GO:0022857">
    <property type="term" value="F:transmembrane transporter activity"/>
    <property type="evidence" value="ECO:0007669"/>
    <property type="project" value="InterPro"/>
</dbReference>
<dbReference type="HOGENOM" id="CLU_039929_2_0_9"/>
<reference evidence="10 11" key="1">
    <citation type="journal article" date="2015" name="J. Biotechnol.">
        <title>Complete genome sequence of Paenibacillus beijingensis 7188(T) (=DSM 24997(T)), a novel rhizobacterium from jujube garden soil.</title>
        <authorList>
            <person name="Kwak Y."/>
            <person name="Shin J.H."/>
        </authorList>
    </citation>
    <scope>NUCLEOTIDE SEQUENCE [LARGE SCALE GENOMIC DNA]</scope>
    <source>
        <strain evidence="10 11">DSM 24997</strain>
    </source>
</reference>
<evidence type="ECO:0000256" key="6">
    <source>
        <dbReference type="ARBA" id="ARBA00022989"/>
    </source>
</evidence>
<dbReference type="OrthoDB" id="9807115at2"/>
<dbReference type="RefSeq" id="WP_045670844.1">
    <property type="nucleotide sequence ID" value="NZ_CP011058.1"/>
</dbReference>
<evidence type="ECO:0000256" key="8">
    <source>
        <dbReference type="ARBA" id="ARBA00037998"/>
    </source>
</evidence>
<name>A0A0D5NJW0_9BACL</name>
<dbReference type="InterPro" id="IPR037294">
    <property type="entry name" value="ABC_BtuC-like"/>
</dbReference>
<evidence type="ECO:0008006" key="12">
    <source>
        <dbReference type="Google" id="ProtNLM"/>
    </source>
</evidence>
<keyword evidence="7 9" id="KW-0472">Membrane</keyword>
<dbReference type="AlphaFoldDB" id="A0A0D5NJW0"/>
<evidence type="ECO:0000256" key="4">
    <source>
        <dbReference type="ARBA" id="ARBA00022692"/>
    </source>
</evidence>
<evidence type="ECO:0000256" key="5">
    <source>
        <dbReference type="ARBA" id="ARBA00022970"/>
    </source>
</evidence>
<keyword evidence="11" id="KW-1185">Reference proteome</keyword>
<feature type="transmembrane region" description="Helical" evidence="9">
    <location>
        <begin position="12"/>
        <end position="32"/>
    </location>
</feature>
<reference evidence="11" key="2">
    <citation type="submission" date="2015-03" db="EMBL/GenBank/DDBJ databases">
        <title>Genome sequence of Paenibacillus beijingensis strain DSM 24997T.</title>
        <authorList>
            <person name="Kwak Y."/>
            <person name="Shin J.-H."/>
        </authorList>
    </citation>
    <scope>NUCLEOTIDE SEQUENCE [LARGE SCALE GENOMIC DNA]</scope>
    <source>
        <strain evidence="11">DSM 24997</strain>
    </source>
</reference>
<dbReference type="EMBL" id="CP011058">
    <property type="protein sequence ID" value="AJY75415.1"/>
    <property type="molecule type" value="Genomic_DNA"/>
</dbReference>
<comment type="similarity">
    <text evidence="8">Belongs to the binding-protein-dependent transport system permease family. LivHM subfamily.</text>
</comment>
<dbReference type="PANTHER" id="PTHR11795">
    <property type="entry name" value="BRANCHED-CHAIN AMINO ACID TRANSPORT SYSTEM PERMEASE PROTEIN LIVH"/>
    <property type="match status" value="1"/>
</dbReference>
<dbReference type="PANTHER" id="PTHR11795:SF445">
    <property type="entry name" value="AMINO ACID ABC TRANSPORTER PERMEASE PROTEIN"/>
    <property type="match status" value="1"/>
</dbReference>
<feature type="transmembrane region" description="Helical" evidence="9">
    <location>
        <begin position="94"/>
        <end position="113"/>
    </location>
</feature>
<organism evidence="10 11">
    <name type="scientific">Paenibacillus beijingensis</name>
    <dbReference type="NCBI Taxonomy" id="1126833"/>
    <lineage>
        <taxon>Bacteria</taxon>
        <taxon>Bacillati</taxon>
        <taxon>Bacillota</taxon>
        <taxon>Bacilli</taxon>
        <taxon>Bacillales</taxon>
        <taxon>Paenibacillaceae</taxon>
        <taxon>Paenibacillus</taxon>
    </lineage>
</organism>
<dbReference type="KEGG" id="pbj:VN24_13595"/>
<evidence type="ECO:0000256" key="2">
    <source>
        <dbReference type="ARBA" id="ARBA00022448"/>
    </source>
</evidence>
<evidence type="ECO:0000256" key="1">
    <source>
        <dbReference type="ARBA" id="ARBA00004651"/>
    </source>
</evidence>
<evidence type="ECO:0000313" key="10">
    <source>
        <dbReference type="EMBL" id="AJY75415.1"/>
    </source>
</evidence>
<dbReference type="Proteomes" id="UP000032633">
    <property type="component" value="Chromosome"/>
</dbReference>
<dbReference type="Pfam" id="PF02653">
    <property type="entry name" value="BPD_transp_2"/>
    <property type="match status" value="1"/>
</dbReference>
<keyword evidence="5" id="KW-0029">Amino-acid transport</keyword>
<feature type="transmembrane region" description="Helical" evidence="9">
    <location>
        <begin position="60"/>
        <end position="82"/>
    </location>
</feature>